<feature type="disulfide bond" evidence="11">
    <location>
        <begin position="3523"/>
        <end position="3533"/>
    </location>
</feature>
<dbReference type="InterPro" id="IPR000742">
    <property type="entry name" value="EGF"/>
</dbReference>
<dbReference type="InterPro" id="IPR049883">
    <property type="entry name" value="NOTCH1_EGF-like"/>
</dbReference>
<reference evidence="16" key="2">
    <citation type="submission" date="2025-09" db="UniProtKB">
        <authorList>
            <consortium name="Ensembl"/>
        </authorList>
    </citation>
    <scope>IDENTIFICATION</scope>
</reference>
<dbReference type="InterPro" id="IPR036383">
    <property type="entry name" value="TSP1_rpt_sf"/>
</dbReference>
<dbReference type="PRINTS" id="PR00907">
    <property type="entry name" value="THRMBOMODULN"/>
</dbReference>
<feature type="domain" description="Ig-like" evidence="14">
    <location>
        <begin position="2134"/>
        <end position="2224"/>
    </location>
</feature>
<feature type="domain" description="Ig-like" evidence="14">
    <location>
        <begin position="2229"/>
        <end position="2317"/>
    </location>
</feature>
<feature type="domain" description="Ig-like" evidence="14">
    <location>
        <begin position="1806"/>
        <end position="1891"/>
    </location>
</feature>
<dbReference type="InterPro" id="IPR001881">
    <property type="entry name" value="EGF-like_Ca-bd_dom"/>
</dbReference>
<dbReference type="FunFam" id="2.60.40.10:FF:000706">
    <property type="entry name" value="Hemicentin 1"/>
    <property type="match status" value="1"/>
</dbReference>
<dbReference type="InterPro" id="IPR013106">
    <property type="entry name" value="Ig_V-set"/>
</dbReference>
<dbReference type="CDD" id="cd00198">
    <property type="entry name" value="vWFA"/>
    <property type="match status" value="1"/>
</dbReference>
<dbReference type="SMART" id="SM00406">
    <property type="entry name" value="IGv"/>
    <property type="match status" value="11"/>
</dbReference>
<dbReference type="InterPro" id="IPR007110">
    <property type="entry name" value="Ig-like_dom"/>
</dbReference>
<evidence type="ECO:0000256" key="11">
    <source>
        <dbReference type="PROSITE-ProRule" id="PRU00076"/>
    </source>
</evidence>
<dbReference type="Pfam" id="PF07474">
    <property type="entry name" value="G2F"/>
    <property type="match status" value="1"/>
</dbReference>
<comment type="caution">
    <text evidence="11">Lacks conserved residue(s) required for the propagation of feature annotation.</text>
</comment>
<feature type="domain" description="Ig-like" evidence="14">
    <location>
        <begin position="957"/>
        <end position="1044"/>
    </location>
</feature>
<dbReference type="CDD" id="cd00096">
    <property type="entry name" value="Ig"/>
    <property type="match status" value="8"/>
</dbReference>
<dbReference type="InterPro" id="IPR000884">
    <property type="entry name" value="TSP1_rpt"/>
</dbReference>
<feature type="domain" description="Ig-like" evidence="14">
    <location>
        <begin position="2777"/>
        <end position="2862"/>
    </location>
</feature>
<organism evidence="16 17">
    <name type="scientific">Mola mola</name>
    <name type="common">Ocean sunfish</name>
    <name type="synonym">Tetraodon mola</name>
    <dbReference type="NCBI Taxonomy" id="94237"/>
    <lineage>
        <taxon>Eukaryota</taxon>
        <taxon>Metazoa</taxon>
        <taxon>Chordata</taxon>
        <taxon>Craniata</taxon>
        <taxon>Vertebrata</taxon>
        <taxon>Euteleostomi</taxon>
        <taxon>Actinopterygii</taxon>
        <taxon>Neopterygii</taxon>
        <taxon>Teleostei</taxon>
        <taxon>Neoteleostei</taxon>
        <taxon>Acanthomorphata</taxon>
        <taxon>Eupercaria</taxon>
        <taxon>Tetraodontiformes</taxon>
        <taxon>Molidae</taxon>
        <taxon>Mola</taxon>
    </lineage>
</organism>
<feature type="domain" description="Ig-like" evidence="14">
    <location>
        <begin position="3048"/>
        <end position="3129"/>
    </location>
</feature>
<dbReference type="InterPro" id="IPR000152">
    <property type="entry name" value="EGF-type_Asp/Asn_hydroxyl_site"/>
</dbReference>
<dbReference type="GO" id="GO:0005509">
    <property type="term" value="F:calcium ion binding"/>
    <property type="evidence" value="ECO:0007669"/>
    <property type="project" value="InterPro"/>
</dbReference>
<dbReference type="FunFam" id="2.60.40.10:FF:000503">
    <property type="entry name" value="Hemicentin 1"/>
    <property type="match status" value="2"/>
</dbReference>
<name>A0A3Q3W200_MOLML</name>
<dbReference type="InterPro" id="IPR003598">
    <property type="entry name" value="Ig_sub2"/>
</dbReference>
<dbReference type="InterPro" id="IPR050958">
    <property type="entry name" value="Cell_Adh-Cytoskel_Orgn"/>
</dbReference>
<feature type="domain" description="Ig-like" evidence="14">
    <location>
        <begin position="1710"/>
        <end position="1801"/>
    </location>
</feature>
<dbReference type="SUPFAM" id="SSF57196">
    <property type="entry name" value="EGF/Laminin"/>
    <property type="match status" value="2"/>
</dbReference>
<feature type="domain" description="Ig-like" evidence="14">
    <location>
        <begin position="427"/>
        <end position="501"/>
    </location>
</feature>
<protein>
    <submittedName>
        <fullName evidence="16">Uncharacterized protein</fullName>
    </submittedName>
</protein>
<feature type="domain" description="Ig-like" evidence="14">
    <location>
        <begin position="3136"/>
        <end position="3219"/>
    </location>
</feature>
<dbReference type="SMART" id="SM00408">
    <property type="entry name" value="IGc2"/>
    <property type="match status" value="30"/>
</dbReference>
<keyword evidence="2" id="KW-0964">Secreted</keyword>
<keyword evidence="6" id="KW-0677">Repeat</keyword>
<feature type="signal peptide" evidence="12">
    <location>
        <begin position="1"/>
        <end position="17"/>
    </location>
</feature>
<feature type="domain" description="Ig-like" evidence="14">
    <location>
        <begin position="1317"/>
        <end position="1407"/>
    </location>
</feature>
<dbReference type="Pfam" id="PF12662">
    <property type="entry name" value="cEGF"/>
    <property type="match status" value="1"/>
</dbReference>
<feature type="domain" description="Ig-like" evidence="14">
    <location>
        <begin position="1947"/>
        <end position="2035"/>
    </location>
</feature>
<evidence type="ECO:0000259" key="15">
    <source>
        <dbReference type="PROSITE" id="PS50993"/>
    </source>
</evidence>
<dbReference type="Gene3D" id="2.40.155.10">
    <property type="entry name" value="Green fluorescent protein"/>
    <property type="match status" value="1"/>
</dbReference>
<feature type="disulfide bond" evidence="11">
    <location>
        <begin position="3830"/>
        <end position="3840"/>
    </location>
</feature>
<dbReference type="OMA" id="RIYRVQP"/>
<feature type="domain" description="EGF-like" evidence="13">
    <location>
        <begin position="3686"/>
        <end position="3721"/>
    </location>
</feature>
<feature type="domain" description="Ig-like" evidence="14">
    <location>
        <begin position="586"/>
        <end position="670"/>
    </location>
</feature>
<dbReference type="FunFam" id="2.10.25.10:FF:000005">
    <property type="entry name" value="Fibrillin 2"/>
    <property type="match status" value="1"/>
</dbReference>
<feature type="domain" description="EGF-like" evidence="13">
    <location>
        <begin position="3519"/>
        <end position="3558"/>
    </location>
</feature>
<sequence>MTGVLLKCLVLALCVSAQRLLAGTRAEDDDGSGDSASTLAFVFDVTGSMYDDLKQVIDGASRILEKTLSRRTRPIKNFVLVPFHDPDIGPVSITTDPKKFQQDLQELFVQGGGDCPEMSVGAIKKALEVSLPGSFIYVFTDARAKDYRLKRDVLQLVQLRHSQVVFVLTGDCGDRSQPGYRAYEEIAATSSGQIFHLDKQQVNEVLKWVEVTVQAMKVHLLSSNHDSAQENKWEVPFDPSLREVTVSLSGPAPQIELSDPFGRVVGVEQGLKELLNIPNSARVVNLKFPRPGAWKLKVSCSGRHTLRVTGVSNLDFRAGFSSIPVSEFNKTKERPIKGLPAHVLLKCTGLKPPGELSLVELVSGSGRSLRTIPVSLPSDVRGHGLWSVPEFRTPSQSFFIKVTGKDEEGYRFQRLSSVSYTNVIPDPPVVSMPDVVKGFYMQPAVIGCSVESAIPYKLRFTRNGISVGEEKFFQISAITSWEIGQASAEDEGLYECVAQSNAGQGRALTQLTIRVNVTTSVGAMAVLSCQVEGSMRHNLTWLNLTQYGVLTIRGALPEDAGNYTCLASNEAGTASQSLSLTFSEVPRITVTQQTVFASVGGSATLECQATGVPPPLVHWFKSGLEVGSAPFVEQDVDRGTLHIRGVQEVDGGQYSCVASSSAGTASGTVSLEVGADPLFSEAPVDVTANIGENVTLPCTVRGFPQPTLTWHREGGREILTRTDSHSRTMQLENGHLLIQGVWLDDEGLYICEAKNQFGTIKTEARVSITGLEPPLLAQGSSVITTGIGQSLSIPCMLLDGKPLPERHWSKNEKPVRVLNGRIFVRSDGSLSIERATPEDAGTYVCTAVNLAGSTNITIGLEVQVPPEINAGPYHYIANEGVAIRLSCEASGVPKPNVVWSKGRQSLPRDNSSLQPTSDGYLHIPHPTTDDTGIYICTATSPVGYASREIQLSVNAMPKIMGVSGHDNTVNMAAEVGTDVVLPCEAQGNPSPLVTWSRNGHPIPSFSAGFTVLPSGSLRITDVRLIDSKLYTCTAENPAGNVSLSYNLHIQAKPRIQLAPSILKALIGQTVTLPCVVQGEPSPEVTWFHNGLPVGLKNTTPLRILQASLNDQGTYKCVARNSAGQETSEINLQILEMSEVHGETQEEEDENPSVFPMPAGSPHPKIRWFKNGLEIHSEQSDFSVATDGALVIRTASAGHSGDFKCVATNEAGFVERKTRLKVKVPPEIQDNGQPLNLTVTLKQPLSLDCDAFGIPSPTINWSKDGHPVDSPGVYLQNGNRMLRIYRVQPEHAGTFSCTAQNTAGEARRQYNIVVQAPPVISGTSRMQELTVALGQEAEFQCRVSGQPAPRVEWSRDGEVLSREGDPHVEFLEGGQVLKVKSVRLRDQGIYQCLASNNAGTQMRQFRLTVQAPPTIKGPSETSEVSVVLGFPTVLPCDVEGSPTPSITWLKDNQPIVSSPQLTYTRGGQALQLGSAHGNSAGLYTCRATNPAGTAVKHYSLSVLVPPQIEGDSLMFGVQEEKVRINGSLTLSCLTKGFPEPKIQWFKDGQLLTGILHAGIQESGHLLVIENAMLSHEGQYTCVVINSAGEDKRNFRVTIQVPPIFHRVTNREAAWGLGHEGDEKEDMVEKVEVILSHPISLSCESNAIPPPKLSWYKNGQKLTSGDGIVLHSGGQVLQIAQAQKEDAGKYTCQAVNDAGEDHMHFELDIQIPPVIMGASEEFMEELVAVVNSTVVLHCDTTANPSPVISWLRDGQPINTDSQHHISEDGSQLQLVSVQVSDMAGYLCVAENKVGTVEKLFTLTVQVPPRIMGHKEEEVSVIEGHMVSLLCDVQAYPASGITWTKDGQVLHFGTGVYILPGGQMLQLPRASLEDAGQYVCTATNSAGQDQKSILLINTIQLHAQMIKSQNIPAVTRSESLPLADGGAYTCKVSNVAGEVDRTFKLTVHVPPVLEGLRWESLNYTLGSHVELLCEASGVPVPSITWLKDGTPIQSSLQWQWSVRGNRLKLGPLTLSHAGVYTCVAKNSEGQTQKDYTLTVQVSPTILDSEHPSELSAPMGEELTLECRSTGIPIPRLSWLKDGVTLEGLDGRHIALTPEGSTLTLPKLSPDDSGMYMCLAVSPAGQESKIFTVFVLVPPLISGETNVSREVQATQHSAVTLECHAAGNPPPQISWLKNGSPLLLSPRSRLLSGDSLLRISPVQLSDSGVYTCVARSQAGLAELTYEVQVQVPPGVDHVEPVEPVTVVQGSLVTLTCEARGVPPPTLTWIKDGQPLSLHRNLLLDGKETRLQLPDVAPSDAGLYSCVASNQAGSSTKSFNLTVLEPPKITSSSSPDELTIAVNSPLELECSAVGVPPPTLTWLKDDKYKIIMQEPLKSSNVSLKAEDAGLYTCLASSLAGEDGKHHWVRVQAPPTLLGSSDVKTFRVAVNGHLTLECLADSDVTPDIEWYKDEAKVQLGGRLQRLAGGQYLEIQEVKPEDSGHYSCVVTNMAGSTSLFFTVEILLPPIIKTSSSVVTAHVGQDAVLPCEVEGDSSAMVIWRKDGFPITQDNNKHTMVSEGSLRVHGVQLNDAGRYYCTVSNQAGSDHRGVDLRVFVGPSISPGPFNVTVTTGIRAVLSCETTGIPPPKVSWRRNGTPLDNNQQLGAYRLLSSGSLLLLSPSNEDEGYFECTAVNDVGEERRVIEVILQVPASIEDDVTTVTAVKLSPVVLPCHVQGRPQPTVTWTKGGAKLGSRGGSYRVLPTGMLEITAATPSHVGRYTCSARNPAGVAHKHISLNVQEPPEIRPMAEEVQVVLHHGTVLPCEVQGFPRPSITWQREGVPVATGHRLSVLSNGALKFSRVTLGDAGTYQCLAKNDAGVAVGRTNLVLQVPPVLSVHRVEYTAVLGRPVSLECVADGQPQPEVSWHKERRPVVDSARIRVFANGTLAITSTQRSDAGFYTCTAKNLAGRASHDMRLVIQVPPMIPPAQTELSVIQGFQALLPCAAQGSPEPRVSWEKDGAAVPSLPGKFTVLRSGELIIERAESRDAGVFTCVATNAAGSTKQDIHLSINMRPTFKELPGDVTLNKGQSLTLSCHAQGTPSPLISWTVNNSPYRGATVDEARRSSVTIENVTMSDAGTYVCIAQNSVGSIQALSFVRIREPPVLKGEAHTSQTIIQGGSAMLDCPIHGDPSPVHLWFRDGKALLRSLRMQTLHNGSLVIYSITDDGEYQCVAESEAGTTEKNITLKVQVNGGYSNWEQWGPCSSSCGRGFQERIRLCNNPKPANGGRSCSGHSIDSKKCQVGLCPGDTPRRTRGSLIGMVNEKEFGVSFLEVNITDNEEEGSSTLQVRLDNIPPSMGPLLRVLVSVFAPIYWTTVLQSGAARNGYSFTQGQFRQESQLEFDTGEILRLNHVAGGLDSEGVLLLDIVINGFVPPSLSSSHVSLQGFEESYVQTGQGQLYSWSSQTHWRGGTPMVLRCNHTIIYEGQEERQGPLLQLLRVSGINSAYNIFSLSLDFHITASLLMPDGYEDTCPKGFILDKTSYCTDEDECVLQSPCSHSCNNIMGGFSCACPSGFMVSTESNTCQDIDECSQGSDMCHYNQQCVNTVGAYRCQAKCGAGFKASITGTSCEDVDECLESAVSPCQHQCLNTLGSFRCICHPGYKLSGHRCIDINECMRNICPANKECRNTEGGYQCFDSCLEGMTKAENGACVDIDECQDGSHMCRYTQICQNTVGGYGCLCPRGYRSQGVGLPCRDVDECLQTPNPCAYQCRNVPGSFRCLCPPGTVLLGDGRSCAGLERGQTFTNGTRIRARLRPQLVSLGWPILSRSHGASRITRQSCPLGYTNRDGKCVDVDECLLRKPCQHDCRNTIGSFQCLCPPGYKLLPNDRSCKDIDECVEQGVQCGRNQMCFNTRGGYQCLDTPCPASYKSGRSPGTCYRPCFRDCATGGSSLLLQYKLLTLPSGIPANHNVVRLSAFSESGVLQERTSFTMLEQGSETGAMSQVFGIKDEAGRGIIFTLQALDRPGLVRLKVQATTISPQGRITYQSIFIIYISISIYPY</sequence>
<dbReference type="InterPro" id="IPR026823">
    <property type="entry name" value="cEGF"/>
</dbReference>
<feature type="domain" description="Ig-like" evidence="14">
    <location>
        <begin position="1161"/>
        <end position="1220"/>
    </location>
</feature>
<dbReference type="Ensembl" id="ENSMMOT00000002455.1">
    <property type="protein sequence ID" value="ENSMMOP00000002414.1"/>
    <property type="gene ID" value="ENSMMOG00000001946.1"/>
</dbReference>
<evidence type="ECO:0000259" key="14">
    <source>
        <dbReference type="PROSITE" id="PS50835"/>
    </source>
</evidence>
<dbReference type="SMART" id="SM00682">
    <property type="entry name" value="G2F"/>
    <property type="match status" value="1"/>
</dbReference>
<evidence type="ECO:0000256" key="10">
    <source>
        <dbReference type="ARBA" id="ARBA00023319"/>
    </source>
</evidence>
<feature type="domain" description="Ig-like" evidence="14">
    <location>
        <begin position="1411"/>
        <end position="1500"/>
    </location>
</feature>
<evidence type="ECO:0000256" key="1">
    <source>
        <dbReference type="ARBA" id="ARBA00004498"/>
    </source>
</evidence>
<dbReference type="Pfam" id="PF25106">
    <property type="entry name" value="VWA_4"/>
    <property type="match status" value="1"/>
</dbReference>
<dbReference type="FunFam" id="2.60.40.10:FF:000130">
    <property type="entry name" value="Hemicentin 1"/>
    <property type="match status" value="7"/>
</dbReference>
<feature type="domain" description="Ig-like" evidence="14">
    <location>
        <begin position="1053"/>
        <end position="1132"/>
    </location>
</feature>
<dbReference type="InterPro" id="IPR003599">
    <property type="entry name" value="Ig_sub"/>
</dbReference>
<dbReference type="PROSITE" id="PS50026">
    <property type="entry name" value="EGF_3"/>
    <property type="match status" value="5"/>
</dbReference>
<dbReference type="CDD" id="cd00054">
    <property type="entry name" value="EGF_CA"/>
    <property type="match status" value="8"/>
</dbReference>
<dbReference type="Pfam" id="PF07645">
    <property type="entry name" value="EGF_CA"/>
    <property type="match status" value="6"/>
</dbReference>
<keyword evidence="10" id="KW-0393">Immunoglobulin domain</keyword>
<dbReference type="PANTHER" id="PTHR45080:SF28">
    <property type="entry name" value="HEMICENTIN-2"/>
    <property type="match status" value="1"/>
</dbReference>
<evidence type="ECO:0000256" key="12">
    <source>
        <dbReference type="SAM" id="SignalP"/>
    </source>
</evidence>
<dbReference type="FunFam" id="2.20.100.10:FF:000007">
    <property type="entry name" value="Thrombospondin 1"/>
    <property type="match status" value="1"/>
</dbReference>
<keyword evidence="7" id="KW-0106">Calcium</keyword>
<evidence type="ECO:0000256" key="4">
    <source>
        <dbReference type="ARBA" id="ARBA00022536"/>
    </source>
</evidence>
<feature type="domain" description="Ig-like" evidence="14">
    <location>
        <begin position="2409"/>
        <end position="2497"/>
    </location>
</feature>
<dbReference type="PROSITE" id="PS01187">
    <property type="entry name" value="EGF_CA"/>
    <property type="match status" value="5"/>
</dbReference>
<feature type="domain" description="Ig-like" evidence="14">
    <location>
        <begin position="677"/>
        <end position="767"/>
    </location>
</feature>
<dbReference type="PANTHER" id="PTHR45080">
    <property type="entry name" value="CONTACTIN 5"/>
    <property type="match status" value="1"/>
</dbReference>
<dbReference type="GO" id="GO:0005886">
    <property type="term" value="C:plasma membrane"/>
    <property type="evidence" value="ECO:0007669"/>
    <property type="project" value="TreeGrafter"/>
</dbReference>
<dbReference type="Pfam" id="PF00090">
    <property type="entry name" value="TSP_1"/>
    <property type="match status" value="1"/>
</dbReference>
<dbReference type="InterPro" id="IPR056861">
    <property type="entry name" value="HMCN1-like_VWA"/>
</dbReference>
<dbReference type="SUPFAM" id="SSF57184">
    <property type="entry name" value="Growth factor receptor domain"/>
    <property type="match status" value="2"/>
</dbReference>
<dbReference type="SMART" id="SM00409">
    <property type="entry name" value="IG"/>
    <property type="match status" value="30"/>
</dbReference>
<evidence type="ECO:0000256" key="5">
    <source>
        <dbReference type="ARBA" id="ARBA00022729"/>
    </source>
</evidence>
<dbReference type="FunFam" id="2.60.40.10:FF:000285">
    <property type="entry name" value="Hemicentin 1"/>
    <property type="match status" value="2"/>
</dbReference>
<feature type="domain" description="Ig-like" evidence="14">
    <location>
        <begin position="2866"/>
        <end position="2952"/>
    </location>
</feature>
<keyword evidence="9" id="KW-0325">Glycoprotein</keyword>
<dbReference type="PROSITE" id="PS01186">
    <property type="entry name" value="EGF_2"/>
    <property type="match status" value="3"/>
</dbReference>
<reference evidence="16" key="1">
    <citation type="submission" date="2025-08" db="UniProtKB">
        <authorList>
            <consortium name="Ensembl"/>
        </authorList>
    </citation>
    <scope>IDENTIFICATION</scope>
</reference>
<dbReference type="SUPFAM" id="SSF82895">
    <property type="entry name" value="TSP-1 type 1 repeat"/>
    <property type="match status" value="1"/>
</dbReference>
<accession>A0A3Q3W200</accession>
<evidence type="ECO:0000256" key="2">
    <source>
        <dbReference type="ARBA" id="ARBA00022525"/>
    </source>
</evidence>
<dbReference type="InterPro" id="IPR009017">
    <property type="entry name" value="GFP"/>
</dbReference>
<feature type="domain" description="EGF-like" evidence="13">
    <location>
        <begin position="3826"/>
        <end position="3865"/>
    </location>
</feature>
<feature type="domain" description="Ig-like" evidence="14">
    <location>
        <begin position="1601"/>
        <end position="1708"/>
    </location>
</feature>
<feature type="domain" description="Ig-like" evidence="14">
    <location>
        <begin position="2957"/>
        <end position="3043"/>
    </location>
</feature>
<dbReference type="SMART" id="SM00181">
    <property type="entry name" value="EGF"/>
    <property type="match status" value="8"/>
</dbReference>
<feature type="domain" description="Ig-like" evidence="14">
    <location>
        <begin position="2501"/>
        <end position="2586"/>
    </location>
</feature>
<dbReference type="InterPro" id="IPR036179">
    <property type="entry name" value="Ig-like_dom_sf"/>
</dbReference>
<feature type="domain" description="Ig-like" evidence="14">
    <location>
        <begin position="1225"/>
        <end position="1312"/>
    </location>
</feature>
<dbReference type="FunFam" id="2.10.25.10:FF:000038">
    <property type="entry name" value="Fibrillin 2"/>
    <property type="match status" value="1"/>
</dbReference>
<feature type="domain" description="Ig-like" evidence="14">
    <location>
        <begin position="1505"/>
        <end position="1596"/>
    </location>
</feature>
<evidence type="ECO:0000256" key="6">
    <source>
        <dbReference type="ARBA" id="ARBA00022737"/>
    </source>
</evidence>
<feature type="domain" description="Ig-like" evidence="14">
    <location>
        <begin position="866"/>
        <end position="952"/>
    </location>
</feature>
<dbReference type="PROSITE" id="PS50993">
    <property type="entry name" value="NIDOGEN_G2"/>
    <property type="match status" value="1"/>
</dbReference>
<dbReference type="Pfam" id="PF13927">
    <property type="entry name" value="Ig_3"/>
    <property type="match status" value="8"/>
</dbReference>
<proteinExistence type="predicted"/>
<dbReference type="GO" id="GO:0030855">
    <property type="term" value="P:epithelial cell differentiation"/>
    <property type="evidence" value="ECO:0007669"/>
    <property type="project" value="UniProtKB-ARBA"/>
</dbReference>
<dbReference type="InterPro" id="IPR009030">
    <property type="entry name" value="Growth_fac_rcpt_cys_sf"/>
</dbReference>
<dbReference type="FunFam" id="2.60.40.10:FF:000186">
    <property type="entry name" value="Hemicentin 1"/>
    <property type="match status" value="4"/>
</dbReference>
<dbReference type="InterPro" id="IPR006605">
    <property type="entry name" value="G2_nidogen/fibulin_G2F"/>
</dbReference>
<dbReference type="FunFam" id="2.10.25.10:FF:000352">
    <property type="entry name" value="Hemicentin 1"/>
    <property type="match status" value="1"/>
</dbReference>
<dbReference type="FunFam" id="2.10.25.10:FF:000210">
    <property type="entry name" value="Hemicentin 1"/>
    <property type="match status" value="1"/>
</dbReference>
<feature type="chain" id="PRO_5018524090" evidence="12">
    <location>
        <begin position="18"/>
        <end position="4033"/>
    </location>
</feature>
<keyword evidence="3" id="KW-0272">Extracellular matrix</keyword>
<feature type="domain" description="Ig-like" evidence="14">
    <location>
        <begin position="2040"/>
        <end position="2128"/>
    </location>
</feature>
<dbReference type="PROSITE" id="PS00010">
    <property type="entry name" value="ASX_HYDROXYL"/>
    <property type="match status" value="5"/>
</dbReference>
<evidence type="ECO:0000256" key="8">
    <source>
        <dbReference type="ARBA" id="ARBA00023157"/>
    </source>
</evidence>
<keyword evidence="5 12" id="KW-0732">Signal</keyword>
<feature type="domain" description="Nidogen G2 beta-barrel" evidence="15">
    <location>
        <begin position="3283"/>
        <end position="3505"/>
    </location>
</feature>
<dbReference type="Pfam" id="PF07679">
    <property type="entry name" value="I-set"/>
    <property type="match status" value="21"/>
</dbReference>
<dbReference type="STRING" id="94237.ENSMMOP00000002414"/>
<dbReference type="PROSITE" id="PS50835">
    <property type="entry name" value="IG_LIKE"/>
    <property type="match status" value="30"/>
</dbReference>
<dbReference type="SUPFAM" id="SSF54511">
    <property type="entry name" value="GFP-like"/>
    <property type="match status" value="1"/>
</dbReference>
<feature type="domain" description="Ig-like" evidence="14">
    <location>
        <begin position="2322"/>
        <end position="2406"/>
    </location>
</feature>
<evidence type="ECO:0000313" key="16">
    <source>
        <dbReference type="Ensembl" id="ENSMMOP00000002414.1"/>
    </source>
</evidence>
<keyword evidence="17" id="KW-1185">Reference proteome</keyword>
<dbReference type="InterPro" id="IPR018097">
    <property type="entry name" value="EGF_Ca-bd_CS"/>
</dbReference>
<dbReference type="SMART" id="SM00179">
    <property type="entry name" value="EGF_CA"/>
    <property type="match status" value="8"/>
</dbReference>
<dbReference type="FunFam" id="3.40.50.410:FF:000032">
    <property type="entry name" value="Hemicentin 1"/>
    <property type="match status" value="1"/>
</dbReference>
<keyword evidence="8 11" id="KW-1015">Disulfide bond</keyword>
<comment type="subcellular location">
    <subcellularLocation>
        <location evidence="1">Secreted</location>
        <location evidence="1">Extracellular space</location>
        <location evidence="1">Extracellular matrix</location>
    </subcellularLocation>
</comment>
<dbReference type="Proteomes" id="UP000261620">
    <property type="component" value="Unplaced"/>
</dbReference>
<dbReference type="FunFam" id="2.60.40.10:FF:000032">
    <property type="entry name" value="palladin isoform X1"/>
    <property type="match status" value="6"/>
</dbReference>
<dbReference type="FunFam" id="2.60.40.10:FF:001348">
    <property type="entry name" value="Hemicentin 2"/>
    <property type="match status" value="1"/>
</dbReference>
<dbReference type="GO" id="GO:0007156">
    <property type="term" value="P:homophilic cell adhesion via plasma membrane adhesion molecules"/>
    <property type="evidence" value="ECO:0007669"/>
    <property type="project" value="TreeGrafter"/>
</dbReference>
<dbReference type="SUPFAM" id="SSF48726">
    <property type="entry name" value="Immunoglobulin"/>
    <property type="match status" value="30"/>
</dbReference>
<dbReference type="InterPro" id="IPR036465">
    <property type="entry name" value="vWFA_dom_sf"/>
</dbReference>
<dbReference type="FunFam" id="2.10.25.10:FF:000008">
    <property type="entry name" value="Signal peptide, CUB domain, EGF-like 2"/>
    <property type="match status" value="1"/>
</dbReference>
<evidence type="ECO:0000313" key="17">
    <source>
        <dbReference type="Proteomes" id="UP000261620"/>
    </source>
</evidence>
<dbReference type="InterPro" id="IPR013098">
    <property type="entry name" value="Ig_I-set"/>
</dbReference>
<dbReference type="Gene3D" id="3.40.50.410">
    <property type="entry name" value="von Willebrand factor, type A domain"/>
    <property type="match status" value="1"/>
</dbReference>
<dbReference type="InterPro" id="IPR056475">
    <property type="entry name" value="GBD_Hemicentin/VWA7"/>
</dbReference>
<feature type="domain" description="Ig-like" evidence="14">
    <location>
        <begin position="506"/>
        <end position="581"/>
    </location>
</feature>
<evidence type="ECO:0000256" key="3">
    <source>
        <dbReference type="ARBA" id="ARBA00022530"/>
    </source>
</evidence>
<dbReference type="Gene3D" id="2.10.25.10">
    <property type="entry name" value="Laminin"/>
    <property type="match status" value="8"/>
</dbReference>
<feature type="domain" description="Ig-like" evidence="14">
    <location>
        <begin position="773"/>
        <end position="857"/>
    </location>
</feature>
<evidence type="ECO:0000259" key="13">
    <source>
        <dbReference type="PROSITE" id="PS50026"/>
    </source>
</evidence>
<feature type="domain" description="Ig-like" evidence="14">
    <location>
        <begin position="2685"/>
        <end position="2772"/>
    </location>
</feature>
<dbReference type="Gene3D" id="2.60.40.10">
    <property type="entry name" value="Immunoglobulins"/>
    <property type="match status" value="30"/>
</dbReference>
<dbReference type="Pfam" id="PF23560">
    <property type="entry name" value="GBD_Hemicentin"/>
    <property type="match status" value="1"/>
</dbReference>
<dbReference type="PROSITE" id="PS50092">
    <property type="entry name" value="TSP1"/>
    <property type="match status" value="1"/>
</dbReference>
<evidence type="ECO:0000256" key="7">
    <source>
        <dbReference type="ARBA" id="ARBA00022837"/>
    </source>
</evidence>
<evidence type="ECO:0000256" key="9">
    <source>
        <dbReference type="ARBA" id="ARBA00023180"/>
    </source>
</evidence>
<dbReference type="SMART" id="SM00209">
    <property type="entry name" value="TSP1"/>
    <property type="match status" value="1"/>
</dbReference>
<dbReference type="FunFam" id="2.10.25.10:FF:000010">
    <property type="entry name" value="Pro-epidermal growth factor"/>
    <property type="match status" value="1"/>
</dbReference>
<feature type="domain" description="EGF-like" evidence="13">
    <location>
        <begin position="3729"/>
        <end position="3769"/>
    </location>
</feature>
<dbReference type="SUPFAM" id="SSF53300">
    <property type="entry name" value="vWA-like"/>
    <property type="match status" value="1"/>
</dbReference>
<feature type="domain" description="Ig-like" evidence="14">
    <location>
        <begin position="2593"/>
        <end position="2678"/>
    </location>
</feature>
<keyword evidence="4 11" id="KW-0245">EGF-like domain</keyword>
<feature type="domain" description="EGF-like" evidence="13">
    <location>
        <begin position="3604"/>
        <end position="3643"/>
    </location>
</feature>
<dbReference type="InterPro" id="IPR013783">
    <property type="entry name" value="Ig-like_fold"/>
</dbReference>